<comment type="similarity">
    <text evidence="7">Belongs to the binding-protein-dependent transport system permease family.</text>
</comment>
<keyword evidence="6 7" id="KW-0472">Membrane</keyword>
<feature type="transmembrane region" description="Helical" evidence="7">
    <location>
        <begin position="337"/>
        <end position="357"/>
    </location>
</feature>
<comment type="subcellular location">
    <subcellularLocation>
        <location evidence="1 7">Cell membrane</location>
        <topology evidence="1 7">Multi-pass membrane protein</topology>
    </subcellularLocation>
</comment>
<feature type="transmembrane region" description="Helical" evidence="7">
    <location>
        <begin position="311"/>
        <end position="330"/>
    </location>
</feature>
<feature type="transmembrane region" description="Helical" evidence="7">
    <location>
        <begin position="226"/>
        <end position="245"/>
    </location>
</feature>
<dbReference type="InterPro" id="IPR000515">
    <property type="entry name" value="MetI-like"/>
</dbReference>
<evidence type="ECO:0000259" key="9">
    <source>
        <dbReference type="PROSITE" id="PS50928"/>
    </source>
</evidence>
<dbReference type="InterPro" id="IPR035906">
    <property type="entry name" value="MetI-like_sf"/>
</dbReference>
<evidence type="ECO:0000256" key="1">
    <source>
        <dbReference type="ARBA" id="ARBA00004651"/>
    </source>
</evidence>
<evidence type="ECO:0000256" key="8">
    <source>
        <dbReference type="SAM" id="MobiDB-lite"/>
    </source>
</evidence>
<feature type="transmembrane region" description="Helical" evidence="7">
    <location>
        <begin position="281"/>
        <end position="299"/>
    </location>
</feature>
<evidence type="ECO:0000256" key="3">
    <source>
        <dbReference type="ARBA" id="ARBA00022475"/>
    </source>
</evidence>
<evidence type="ECO:0000256" key="5">
    <source>
        <dbReference type="ARBA" id="ARBA00022989"/>
    </source>
</evidence>
<dbReference type="PANTHER" id="PTHR30043:SF1">
    <property type="entry name" value="ABC TRANSPORT SYSTEM PERMEASE PROTEIN P69"/>
    <property type="match status" value="1"/>
</dbReference>
<feature type="transmembrane region" description="Helical" evidence="7">
    <location>
        <begin position="443"/>
        <end position="460"/>
    </location>
</feature>
<feature type="transmembrane region" description="Helical" evidence="7">
    <location>
        <begin position="539"/>
        <end position="560"/>
    </location>
</feature>
<feature type="transmembrane region" description="Helical" evidence="7">
    <location>
        <begin position="183"/>
        <end position="205"/>
    </location>
</feature>
<feature type="transmembrane region" description="Helical" evidence="7">
    <location>
        <begin position="39"/>
        <end position="58"/>
    </location>
</feature>
<gene>
    <name evidence="10" type="primary">phnE</name>
    <name evidence="10" type="ORF">GCM10010977_30870</name>
</gene>
<keyword evidence="2 7" id="KW-0813">Transport</keyword>
<feature type="transmembrane region" description="Helical" evidence="7">
    <location>
        <begin position="377"/>
        <end position="395"/>
    </location>
</feature>
<protein>
    <submittedName>
        <fullName evidence="10">Phosphonate ABC transporter, permease protein PhnE</fullName>
    </submittedName>
</protein>
<feature type="region of interest" description="Disordered" evidence="8">
    <location>
        <begin position="1"/>
        <end position="31"/>
    </location>
</feature>
<evidence type="ECO:0000313" key="10">
    <source>
        <dbReference type="EMBL" id="GGO49302.1"/>
    </source>
</evidence>
<dbReference type="RefSeq" id="WP_188806993.1">
    <property type="nucleotide sequence ID" value="NZ_BAAAOU010000015.1"/>
</dbReference>
<comment type="caution">
    <text evidence="10">The sequence shown here is derived from an EMBL/GenBank/DDBJ whole genome shotgun (WGS) entry which is preliminary data.</text>
</comment>
<evidence type="ECO:0000313" key="11">
    <source>
        <dbReference type="Proteomes" id="UP000642509"/>
    </source>
</evidence>
<feature type="transmembrane region" description="Helical" evidence="7">
    <location>
        <begin position="251"/>
        <end position="274"/>
    </location>
</feature>
<keyword evidence="5 7" id="KW-1133">Transmembrane helix</keyword>
<dbReference type="SUPFAM" id="SSF161098">
    <property type="entry name" value="MetI-like"/>
    <property type="match status" value="2"/>
</dbReference>
<evidence type="ECO:0000256" key="4">
    <source>
        <dbReference type="ARBA" id="ARBA00022692"/>
    </source>
</evidence>
<feature type="transmembrane region" description="Helical" evidence="7">
    <location>
        <begin position="103"/>
        <end position="122"/>
    </location>
</feature>
<keyword evidence="3" id="KW-1003">Cell membrane</keyword>
<dbReference type="Gene3D" id="1.10.3720.10">
    <property type="entry name" value="MetI-like"/>
    <property type="match status" value="2"/>
</dbReference>
<keyword evidence="4 7" id="KW-0812">Transmembrane</keyword>
<proteinExistence type="inferred from homology"/>
<dbReference type="EMBL" id="BMLQ01000011">
    <property type="protein sequence ID" value="GGO49302.1"/>
    <property type="molecule type" value="Genomic_DNA"/>
</dbReference>
<dbReference type="PANTHER" id="PTHR30043">
    <property type="entry name" value="PHOSPHONATES TRANSPORT SYSTEM PERMEASE PROTEIN"/>
    <property type="match status" value="1"/>
</dbReference>
<reference evidence="11" key="1">
    <citation type="journal article" date="2019" name="Int. J. Syst. Evol. Microbiol.">
        <title>The Global Catalogue of Microorganisms (GCM) 10K type strain sequencing project: providing services to taxonomists for standard genome sequencing and annotation.</title>
        <authorList>
            <consortium name="The Broad Institute Genomics Platform"/>
            <consortium name="The Broad Institute Genome Sequencing Center for Infectious Disease"/>
            <person name="Wu L."/>
            <person name="Ma J."/>
        </authorList>
    </citation>
    <scope>NUCLEOTIDE SEQUENCE [LARGE SCALE GENOMIC DNA]</scope>
    <source>
        <strain evidence="11">CGMCC 1.7064</strain>
    </source>
</reference>
<accession>A0ABQ2MCB3</accession>
<dbReference type="PROSITE" id="PS50928">
    <property type="entry name" value="ABC_TM1"/>
    <property type="match status" value="2"/>
</dbReference>
<dbReference type="Proteomes" id="UP000642509">
    <property type="component" value="Unassembled WGS sequence"/>
</dbReference>
<keyword evidence="11" id="KW-1185">Reference proteome</keyword>
<feature type="domain" description="ABC transmembrane type-1" evidence="9">
    <location>
        <begin position="97"/>
        <end position="299"/>
    </location>
</feature>
<evidence type="ECO:0000256" key="2">
    <source>
        <dbReference type="ARBA" id="ARBA00022448"/>
    </source>
</evidence>
<feature type="transmembrane region" description="Helical" evidence="7">
    <location>
        <begin position="415"/>
        <end position="437"/>
    </location>
</feature>
<name>A0ABQ2MCB3_9MICC</name>
<feature type="transmembrane region" description="Helical" evidence="7">
    <location>
        <begin position="70"/>
        <end position="91"/>
    </location>
</feature>
<organism evidence="10 11">
    <name type="scientific">Citricoccus zhacaiensis</name>
    <dbReference type="NCBI Taxonomy" id="489142"/>
    <lineage>
        <taxon>Bacteria</taxon>
        <taxon>Bacillati</taxon>
        <taxon>Actinomycetota</taxon>
        <taxon>Actinomycetes</taxon>
        <taxon>Micrococcales</taxon>
        <taxon>Micrococcaceae</taxon>
        <taxon>Citricoccus</taxon>
    </lineage>
</organism>
<evidence type="ECO:0000256" key="7">
    <source>
        <dbReference type="RuleBase" id="RU363032"/>
    </source>
</evidence>
<sequence>MSPSGLTALTRLEGPGRQPGGQPGQRPGRSARWRLPGGGRMWAAAWVLVLVWSVGSWLAEDGPLVNTRGWPMFVDFFAAALTPDLSAVFLARIAEATLTTLSFAVLGTLLAVAVGLVVGVLISETWWTDGSPSRGQAVVHRATRPTARRAGWLVTRLGLALPRGIHEAVWALLLLSVLGRDPLVGVLAIAIPFGAITAKVYAEIIDESARGPFEALRASGVRRGTALLYAVAPVALPDLASYAFYRFECAVRSAVILGMVGAGGLGFELVLSFSGSRHGEVWTLIFTMVLLGAVVDRWGSGLRRAGGRWRTGGTVLITAVLAIAALVHLAPDLSRVFTARTAGLFAGLVADLLPPALPDGGWSRLLEDSLETLQMSLVAGTIAGLAAVGVAFVAARSGGAGVGPARRLAGTAARWLLLFTRSLPPPVWALLALFLFLPGPLPGALALAAYNFGILGRLCAEVVENLDRRSHDHLIAAGSPPLSAFAYGIVPQAGGRFLSYGLYRWEVAMRETVVVGVVGAGGLGRLLEDQRVAFDYGGMSGTILALVVLSAVVDLISTAVRRSLR</sequence>
<feature type="domain" description="ABC transmembrane type-1" evidence="9">
    <location>
        <begin position="369"/>
        <end position="557"/>
    </location>
</feature>
<evidence type="ECO:0000256" key="6">
    <source>
        <dbReference type="ARBA" id="ARBA00023136"/>
    </source>
</evidence>
<dbReference type="Pfam" id="PF00528">
    <property type="entry name" value="BPD_transp_1"/>
    <property type="match status" value="2"/>
</dbReference>